<protein>
    <submittedName>
        <fullName evidence="1">Uncharacterized protein</fullName>
    </submittedName>
</protein>
<evidence type="ECO:0000313" key="1">
    <source>
        <dbReference type="EMBL" id="MBB6131708.1"/>
    </source>
</evidence>
<organism evidence="1 2">
    <name type="scientific">Mucilaginibacter lappiensis</name>
    <dbReference type="NCBI Taxonomy" id="354630"/>
    <lineage>
        <taxon>Bacteria</taxon>
        <taxon>Pseudomonadati</taxon>
        <taxon>Bacteroidota</taxon>
        <taxon>Sphingobacteriia</taxon>
        <taxon>Sphingobacteriales</taxon>
        <taxon>Sphingobacteriaceae</taxon>
        <taxon>Mucilaginibacter</taxon>
    </lineage>
</organism>
<sequence length="165" mass="18892">MVQNVKADEPNLKNIRRQLREAINDSKTTDSLYKSLSSIKNRTGIMEGFIAGVQALKAKHAWNPYSKIKYLKNCEKTFEKAIEVDPHNIEIRFMRFSVEDSVPGFLGYNKNIAVDSKEIISQLDKKNYGTADRELTIEIIKFLVNSRRCTPTQIDELNKLLAALK</sequence>
<name>A0A841JSF0_9SPHI</name>
<dbReference type="RefSeq" id="WP_183590119.1">
    <property type="nucleotide sequence ID" value="NZ_JACHCA010000029.1"/>
</dbReference>
<dbReference type="EMBL" id="JACHCA010000029">
    <property type="protein sequence ID" value="MBB6131708.1"/>
    <property type="molecule type" value="Genomic_DNA"/>
</dbReference>
<accession>A0A841JSF0</accession>
<dbReference type="Proteomes" id="UP000548326">
    <property type="component" value="Unassembled WGS sequence"/>
</dbReference>
<evidence type="ECO:0000313" key="2">
    <source>
        <dbReference type="Proteomes" id="UP000548326"/>
    </source>
</evidence>
<dbReference type="AlphaFoldDB" id="A0A841JSF0"/>
<proteinExistence type="predicted"/>
<gene>
    <name evidence="1" type="ORF">HDF22_005859</name>
</gene>
<reference evidence="1 2" key="1">
    <citation type="submission" date="2020-08" db="EMBL/GenBank/DDBJ databases">
        <title>Genomic Encyclopedia of Type Strains, Phase IV (KMG-V): Genome sequencing to study the core and pangenomes of soil and plant-associated prokaryotes.</title>
        <authorList>
            <person name="Whitman W."/>
        </authorList>
    </citation>
    <scope>NUCLEOTIDE SEQUENCE [LARGE SCALE GENOMIC DNA]</scope>
    <source>
        <strain evidence="1 2">MP601</strain>
    </source>
</reference>
<comment type="caution">
    <text evidence="1">The sequence shown here is derived from an EMBL/GenBank/DDBJ whole genome shotgun (WGS) entry which is preliminary data.</text>
</comment>